<feature type="region of interest" description="Disordered" evidence="1">
    <location>
        <begin position="392"/>
        <end position="433"/>
    </location>
</feature>
<evidence type="ECO:0000313" key="2">
    <source>
        <dbReference type="EnsemblMetazoa" id="XP_044314681.1"/>
    </source>
</evidence>
<evidence type="ECO:0000313" key="3">
    <source>
        <dbReference type="Proteomes" id="UP001652680"/>
    </source>
</evidence>
<feature type="compositionally biased region" description="Polar residues" evidence="1">
    <location>
        <begin position="469"/>
        <end position="498"/>
    </location>
</feature>
<dbReference type="GeneID" id="108037352"/>
<dbReference type="Proteomes" id="UP001652680">
    <property type="component" value="Unassembled WGS sequence"/>
</dbReference>
<name>A0ABM5J784_DRORH</name>
<protein>
    <recommendedName>
        <fullName evidence="4">PFTAIRE-interacting factor 1B</fullName>
    </recommendedName>
</protein>
<reference evidence="2" key="2">
    <citation type="submission" date="2025-05" db="UniProtKB">
        <authorList>
            <consortium name="EnsemblMetazoa"/>
        </authorList>
    </citation>
    <scope>IDENTIFICATION</scope>
</reference>
<feature type="compositionally biased region" description="Basic residues" evidence="1">
    <location>
        <begin position="165"/>
        <end position="176"/>
    </location>
</feature>
<feature type="region of interest" description="Disordered" evidence="1">
    <location>
        <begin position="605"/>
        <end position="628"/>
    </location>
</feature>
<feature type="region of interest" description="Disordered" evidence="1">
    <location>
        <begin position="456"/>
        <end position="498"/>
    </location>
</feature>
<dbReference type="EnsemblMetazoa" id="XM_044458746.1">
    <property type="protein sequence ID" value="XP_044314681.1"/>
    <property type="gene ID" value="LOC108037352"/>
</dbReference>
<feature type="compositionally biased region" description="Basic and acidic residues" evidence="1">
    <location>
        <begin position="208"/>
        <end position="223"/>
    </location>
</feature>
<organism evidence="2 3">
    <name type="scientific">Drosophila rhopaloa</name>
    <name type="common">Fruit fly</name>
    <dbReference type="NCBI Taxonomy" id="1041015"/>
    <lineage>
        <taxon>Eukaryota</taxon>
        <taxon>Metazoa</taxon>
        <taxon>Ecdysozoa</taxon>
        <taxon>Arthropoda</taxon>
        <taxon>Hexapoda</taxon>
        <taxon>Insecta</taxon>
        <taxon>Pterygota</taxon>
        <taxon>Neoptera</taxon>
        <taxon>Endopterygota</taxon>
        <taxon>Diptera</taxon>
        <taxon>Brachycera</taxon>
        <taxon>Muscomorpha</taxon>
        <taxon>Ephydroidea</taxon>
        <taxon>Drosophilidae</taxon>
        <taxon>Drosophila</taxon>
        <taxon>Sophophora</taxon>
    </lineage>
</organism>
<feature type="region of interest" description="Disordered" evidence="1">
    <location>
        <begin position="1"/>
        <end position="21"/>
    </location>
</feature>
<keyword evidence="3" id="KW-1185">Reference proteome</keyword>
<proteinExistence type="predicted"/>
<feature type="compositionally biased region" description="Low complexity" evidence="1">
    <location>
        <begin position="414"/>
        <end position="429"/>
    </location>
</feature>
<reference evidence="3" key="1">
    <citation type="journal article" date="2021" name="Elife">
        <title>Highly contiguous assemblies of 101 drosophilid genomes.</title>
        <authorList>
            <person name="Kim B.Y."/>
            <person name="Wang J.R."/>
            <person name="Miller D.E."/>
            <person name="Barmina O."/>
            <person name="Delaney E."/>
            <person name="Thompson A."/>
            <person name="Comeault A.A."/>
            <person name="Peede D."/>
            <person name="D'Agostino E.R."/>
            <person name="Pelaez J."/>
            <person name="Aguilar J.M."/>
            <person name="Haji D."/>
            <person name="Matsunaga T."/>
            <person name="Armstrong E.E."/>
            <person name="Zych M."/>
            <person name="Ogawa Y."/>
            <person name="Stamenkovic-Radak M."/>
            <person name="Jelic M."/>
            <person name="Veselinovic M.S."/>
            <person name="Tanaskovic M."/>
            <person name="Eric P."/>
            <person name="Gao J.J."/>
            <person name="Katoh T.K."/>
            <person name="Toda M.J."/>
            <person name="Watabe H."/>
            <person name="Watada M."/>
            <person name="Davis J.S."/>
            <person name="Moyle L.C."/>
            <person name="Manoli G."/>
            <person name="Bertolini E."/>
            <person name="Kostal V."/>
            <person name="Hawley R.S."/>
            <person name="Takahashi A."/>
            <person name="Jones C.D."/>
            <person name="Price D.K."/>
            <person name="Whiteman N."/>
            <person name="Kopp A."/>
            <person name="Matute D.R."/>
            <person name="Petrov D.A."/>
        </authorList>
    </citation>
    <scope>NUCLEOTIDE SEQUENCE [LARGE SCALE GENOMIC DNA]</scope>
</reference>
<evidence type="ECO:0008006" key="4">
    <source>
        <dbReference type="Google" id="ProtNLM"/>
    </source>
</evidence>
<accession>A0ABM5J784</accession>
<dbReference type="RefSeq" id="XP_044314681.1">
    <property type="nucleotide sequence ID" value="XM_044458746.1"/>
</dbReference>
<feature type="region of interest" description="Disordered" evidence="1">
    <location>
        <begin position="158"/>
        <end position="284"/>
    </location>
</feature>
<feature type="compositionally biased region" description="Polar residues" evidence="1">
    <location>
        <begin position="615"/>
        <end position="628"/>
    </location>
</feature>
<evidence type="ECO:0000256" key="1">
    <source>
        <dbReference type="SAM" id="MobiDB-lite"/>
    </source>
</evidence>
<sequence length="1260" mass="139309">MDEEPTNPPADPSMDQTDYSRGRFMSQSTMTLSRGMDSTRLLFMGDNFQQQRSDQDIFFDCLGPEGLPDSPKEGRSATSRCKFDDPTSIREALERAANTTQMLLKNFDSLGGWNRPCAVTLELTARLVDPKKSRIGCPLHGKPVTVQMPLEFNPQSGKIASCQQKQKHPPASRHRKESICQCRSQQRMGPAPRAPKPSSECPALMYMQHERHSDNDPNSRHQQTEQSYLKSHWKPTKSQSEPSDFEDPCAKPSQTEASFLREHHTPKNPVSEPESKLEQDEEEEPSCSCKVKRSQSADPPAVKTHVCQCHEDALPCGVSNLEKPSQKGPCSVRTSVTEQSASFKSALTNCTKELLDPCTCGSNPPYWAGQSNVVSAPSYSRDPIQSKVTVTSFKSGHTIAPDAKPARSRHSRSKSLSSMPSKSNPPNQSGVTWLSALKDPDSEAYPVEKPPCICNATQTSKPPSMVSYPRSQGNYQSMSSATRSGHPCNQPSFGADTETSATTRSQSIVGQITCLCASEQKPVKGFVTNLADTPSHRRNQEDREFVDCTECAAESLFQPGPSARIQHPSGFAQFEEYQTSQCDPSASFRSRKVSLKDHEKFCDCGKSSESESDSDPIQTSLHTHRSLSGGSCLCNGDEPPPEDLSQSPCVHKECQCYVNDDLPEMFSAQEGTGFQTPEDICGNKTMACCTRKQRILELMEKLTTPSCDCGVSRPCMIQQLFRELTLLLRSEKESAVAPEEEPSEPCLPFDECCAAQHDRKGEEEPGDKPKSKRELRRVECFHQLEEYLRKCFLPPPEPEVPETDIYAFELDPDFPPEPEPEKCIIQPCNFSSEQFFDIGDPRTCSGDGLDGDVFLDCEGDDDEKKKCDCKEESELCKQLKAFFDKELQEADINTEGKEPEQKTQSMSLKEICDGSTNTVPCGKEDKSEQIVCPFAGMVSCPPWTKEEKDWAAYPYSIDPCAEPEPPIPPPKVPCTGLLPDGPLPPELKSLCEQLLQQALKDCGLCPGGDDTAVHSCEDIAEPCDVCPAECEEGEEECPEECPEECQEECEEQPEQGCLCCHCRALICDDECKTVSKTLRSAMCDPLCEMKYFIDSMIIDLHAMDCVLGNKKAKPKDIKANDATNRAGPGDSFPVTIKSVSPLGCTALYVRWELADCRAIAGYEIYVDGHLTNRFYSFRHEAGVITNVEVTNPHQIVLRAQAVGQEFPGEGMGKPQDCGCRTVAVAHPEMAAGAERPWSPSVYYYDPNQFRGTPTEGVPEC</sequence>
<feature type="compositionally biased region" description="Pro residues" evidence="1">
    <location>
        <begin position="1"/>
        <end position="11"/>
    </location>
</feature>